<dbReference type="EMBL" id="PVTR01000032">
    <property type="protein sequence ID" value="PRY83196.1"/>
    <property type="molecule type" value="Genomic_DNA"/>
</dbReference>
<evidence type="ECO:0000313" key="1">
    <source>
        <dbReference type="EMBL" id="PRY83196.1"/>
    </source>
</evidence>
<accession>A0A2T0W991</accession>
<name>A0A2T0W991_9BACT</name>
<organism evidence="1 2">
    <name type="scientific">Mongoliibacter ruber</name>
    <dbReference type="NCBI Taxonomy" id="1750599"/>
    <lineage>
        <taxon>Bacteria</taxon>
        <taxon>Pseudomonadati</taxon>
        <taxon>Bacteroidota</taxon>
        <taxon>Cytophagia</taxon>
        <taxon>Cytophagales</taxon>
        <taxon>Cyclobacteriaceae</taxon>
        <taxon>Mongoliibacter</taxon>
    </lineage>
</organism>
<dbReference type="AlphaFoldDB" id="A0A2T0W991"/>
<dbReference type="Proteomes" id="UP000238157">
    <property type="component" value="Unassembled WGS sequence"/>
</dbReference>
<evidence type="ECO:0000313" key="2">
    <source>
        <dbReference type="Proteomes" id="UP000238157"/>
    </source>
</evidence>
<gene>
    <name evidence="1" type="ORF">CLW00_1322</name>
</gene>
<comment type="caution">
    <text evidence="1">The sequence shown here is derived from an EMBL/GenBank/DDBJ whole genome shotgun (WGS) entry which is preliminary data.</text>
</comment>
<proteinExistence type="predicted"/>
<reference evidence="1 2" key="1">
    <citation type="submission" date="2018-03" db="EMBL/GenBank/DDBJ databases">
        <title>Genomic Encyclopedia of Archaeal and Bacterial Type Strains, Phase II (KMG-II): from individual species to whole genera.</title>
        <authorList>
            <person name="Goeker M."/>
        </authorList>
    </citation>
    <scope>NUCLEOTIDE SEQUENCE [LARGE SCALE GENOMIC DNA]</scope>
    <source>
        <strain evidence="1 2">DSM 27929</strain>
    </source>
</reference>
<keyword evidence="2" id="KW-1185">Reference proteome</keyword>
<protein>
    <submittedName>
        <fullName evidence="1">Uncharacterized protein</fullName>
    </submittedName>
</protein>
<sequence>MTLIGLLTFGQENKLDEDGSLINKIEPELLDSLYVKALNHRFDLLLQSGWHYVEMNEYGSRIKNLNVPDRYKFLTTDELIDLSIKEKRTINVLRVVHNIISKDTVDINFGYIGFTGKRKLHFYKGMRFRKAKITVGCGGTNGYQPDIRFAFDSLTNEWKIKKNRFVKTNEE</sequence>